<organism evidence="2 3">
    <name type="scientific">Chenggangzhangella methanolivorans</name>
    <dbReference type="NCBI Taxonomy" id="1437009"/>
    <lineage>
        <taxon>Bacteria</taxon>
        <taxon>Pseudomonadati</taxon>
        <taxon>Pseudomonadota</taxon>
        <taxon>Alphaproteobacteria</taxon>
        <taxon>Hyphomicrobiales</taxon>
        <taxon>Methylopilaceae</taxon>
        <taxon>Chenggangzhangella</taxon>
    </lineage>
</organism>
<keyword evidence="1" id="KW-0812">Transmembrane</keyword>
<dbReference type="RefSeq" id="WP_261402343.1">
    <property type="nucleotide sequence ID" value="NZ_CP081869.1"/>
</dbReference>
<proteinExistence type="predicted"/>
<reference evidence="2" key="1">
    <citation type="submission" date="2021-08" db="EMBL/GenBank/DDBJ databases">
        <authorList>
            <person name="Zhang H."/>
            <person name="Xu M."/>
            <person name="Yu Z."/>
            <person name="Yang L."/>
            <person name="Cai Y."/>
        </authorList>
    </citation>
    <scope>NUCLEOTIDE SEQUENCE</scope>
    <source>
        <strain evidence="2">CHL1</strain>
    </source>
</reference>
<keyword evidence="1" id="KW-0472">Membrane</keyword>
<evidence type="ECO:0000256" key="1">
    <source>
        <dbReference type="SAM" id="Phobius"/>
    </source>
</evidence>
<dbReference type="Proteomes" id="UP000825701">
    <property type="component" value="Chromosome"/>
</dbReference>
<feature type="transmembrane region" description="Helical" evidence="1">
    <location>
        <begin position="79"/>
        <end position="100"/>
    </location>
</feature>
<feature type="transmembrane region" description="Helical" evidence="1">
    <location>
        <begin position="112"/>
        <end position="131"/>
    </location>
</feature>
<dbReference type="Pfam" id="PF06912">
    <property type="entry name" value="DUF1275"/>
    <property type="match status" value="1"/>
</dbReference>
<dbReference type="PANTHER" id="PTHR37314:SF5">
    <property type="entry name" value="SLR0142 PROTEIN"/>
    <property type="match status" value="1"/>
</dbReference>
<feature type="transmembrane region" description="Helical" evidence="1">
    <location>
        <begin position="202"/>
        <end position="220"/>
    </location>
</feature>
<dbReference type="KEGG" id="cmet:K6K41_21255"/>
<keyword evidence="3" id="KW-1185">Reference proteome</keyword>
<feature type="transmembrane region" description="Helical" evidence="1">
    <location>
        <begin position="42"/>
        <end position="67"/>
    </location>
</feature>
<sequence length="224" mass="23346">MRLALLALLALNAGYVDAAGFLALHGLFTTHVTGNFVTLGASFAFGTTGVLAKLLALPTFCVVILLARTLGLAIDRKGWPALRLMFLLQAALLGVGAWLFLKLGPFPDGDAAPAVATGLVIVAAMAIQNALHRTRLTALPPSTVLTGSTTQMMIDIADFTRGLPADKRAPTRKRIGLTATSIGAFAVGCGAAAFAYTYIHEYCFAAAPVVALVAFATTWAKDQV</sequence>
<accession>A0A9E6R7A2</accession>
<dbReference type="AlphaFoldDB" id="A0A9E6R7A2"/>
<dbReference type="InterPro" id="IPR010699">
    <property type="entry name" value="DUF1275"/>
</dbReference>
<name>A0A9E6R7A2_9HYPH</name>
<dbReference type="EMBL" id="CP081869">
    <property type="protein sequence ID" value="QZN99293.1"/>
    <property type="molecule type" value="Genomic_DNA"/>
</dbReference>
<dbReference type="PANTHER" id="PTHR37314">
    <property type="entry name" value="SLR0142 PROTEIN"/>
    <property type="match status" value="1"/>
</dbReference>
<evidence type="ECO:0000313" key="2">
    <source>
        <dbReference type="EMBL" id="QZN99293.1"/>
    </source>
</evidence>
<protein>
    <submittedName>
        <fullName evidence="2">DUF1275 domain-containing protein</fullName>
    </submittedName>
</protein>
<gene>
    <name evidence="2" type="ORF">K6K41_21255</name>
</gene>
<keyword evidence="1" id="KW-1133">Transmembrane helix</keyword>
<feature type="transmembrane region" description="Helical" evidence="1">
    <location>
        <begin position="175"/>
        <end position="196"/>
    </location>
</feature>
<evidence type="ECO:0000313" key="3">
    <source>
        <dbReference type="Proteomes" id="UP000825701"/>
    </source>
</evidence>